<proteinExistence type="predicted"/>
<feature type="region of interest" description="Disordered" evidence="1">
    <location>
        <begin position="1"/>
        <end position="127"/>
    </location>
</feature>
<protein>
    <submittedName>
        <fullName evidence="2">Uncharacterized protein</fullName>
    </submittedName>
</protein>
<keyword evidence="3" id="KW-1185">Reference proteome</keyword>
<reference evidence="2" key="1">
    <citation type="submission" date="2022-07" db="EMBL/GenBank/DDBJ databases">
        <title>Chromosome-level genome of Muraenolepis orangiensis.</title>
        <authorList>
            <person name="Kim J."/>
        </authorList>
    </citation>
    <scope>NUCLEOTIDE SEQUENCE</scope>
    <source>
        <strain evidence="2">KU_S4_2022</strain>
        <tissue evidence="2">Muscle</tissue>
    </source>
</reference>
<feature type="compositionally biased region" description="Basic residues" evidence="1">
    <location>
        <begin position="60"/>
        <end position="69"/>
    </location>
</feature>
<feature type="non-terminal residue" evidence="2">
    <location>
        <position position="1"/>
    </location>
</feature>
<accession>A0A9Q0DBD1</accession>
<organism evidence="2 3">
    <name type="scientific">Muraenolepis orangiensis</name>
    <name type="common">Patagonian moray cod</name>
    <dbReference type="NCBI Taxonomy" id="630683"/>
    <lineage>
        <taxon>Eukaryota</taxon>
        <taxon>Metazoa</taxon>
        <taxon>Chordata</taxon>
        <taxon>Craniata</taxon>
        <taxon>Vertebrata</taxon>
        <taxon>Euteleostomi</taxon>
        <taxon>Actinopterygii</taxon>
        <taxon>Neopterygii</taxon>
        <taxon>Teleostei</taxon>
        <taxon>Neoteleostei</taxon>
        <taxon>Acanthomorphata</taxon>
        <taxon>Zeiogadaria</taxon>
        <taxon>Gadariae</taxon>
        <taxon>Gadiformes</taxon>
        <taxon>Muraenolepidoidei</taxon>
        <taxon>Muraenolepididae</taxon>
        <taxon>Muraenolepis</taxon>
    </lineage>
</organism>
<dbReference type="AlphaFoldDB" id="A0A9Q0DBD1"/>
<dbReference type="OrthoDB" id="8925395at2759"/>
<feature type="region of interest" description="Disordered" evidence="1">
    <location>
        <begin position="158"/>
        <end position="177"/>
    </location>
</feature>
<evidence type="ECO:0000256" key="1">
    <source>
        <dbReference type="SAM" id="MobiDB-lite"/>
    </source>
</evidence>
<comment type="caution">
    <text evidence="2">The sequence shown here is derived from an EMBL/GenBank/DDBJ whole genome shotgun (WGS) entry which is preliminary data.</text>
</comment>
<evidence type="ECO:0000313" key="3">
    <source>
        <dbReference type="Proteomes" id="UP001148018"/>
    </source>
</evidence>
<dbReference type="Proteomes" id="UP001148018">
    <property type="component" value="Unassembled WGS sequence"/>
</dbReference>
<name>A0A9Q0DBD1_9TELE</name>
<dbReference type="EMBL" id="JANIIK010000118">
    <property type="protein sequence ID" value="KAJ3585299.1"/>
    <property type="molecule type" value="Genomic_DNA"/>
</dbReference>
<gene>
    <name evidence="2" type="ORF">NHX12_014020</name>
</gene>
<evidence type="ECO:0000313" key="2">
    <source>
        <dbReference type="EMBL" id="KAJ3585299.1"/>
    </source>
</evidence>
<sequence length="177" mass="19603">MLGPRPDPPHCSSLVPPEEAVSHGNHCQGESDADADIEDTDCRFTHKHTLQEPGGLQRISSRRRKRPRVTRQDTTESEDDGGRSQRAPPRWSLRLSPHRTPLVIGRPSPKAQTTSSSSSPEASRGFRQAISLDLSPTWFPPPPAFRNAVPWRSNMIPLVSPTTLPECTGRGLTKDFK</sequence>